<dbReference type="SUPFAM" id="SSF56281">
    <property type="entry name" value="Metallo-hydrolase/oxidoreductase"/>
    <property type="match status" value="1"/>
</dbReference>
<feature type="region of interest" description="Disordered" evidence="6">
    <location>
        <begin position="61"/>
        <end position="105"/>
    </location>
</feature>
<sequence length="650" mass="71548">MIDTLKRKSPSKDMSVSDVTCPLCQVSLSHLSAELAELHVNGCLDWVVLEEKKAHRAKRISATKRADVKPPNCHETASVVDDQQQQQQQSTIKAEPGTKASLPGNRSIEDMLTEIEMAPLEIQGVMAVGAYRYVFDSQYNTVPRRQTRPPKHQPKPLPAYKRIPGTTFTVDAFKYGALDFCTAYFLTHFHSDHYGGMSGGFSGDLYCSRITANCVLSKFRLDPNQVHALPMNTRCIVQGVYVTLIDAEHCPGAAVILFEIPRESGVSGPLTRIVHTGDFRASQRHVDQIARVFTTEISKPVTPDMLTDTGTDTKHPTSDIGHLLIDYVYLDTTYLEPSYSFPKQNKVIEVVGKFCHDISRDSGYLQKHLDSVSNKQPPKKQGASTAAAKVSLITQWFRPAQQPTAAKIPLKSPDRVLFAVGTYTIGKEKLFIEIAQKLGSKIYVSRDKRRLLDCIASPSITSMLTDDRHEAQVHAVSLGTVNMRGMAEYLDSLGPKSGFSSIVAFSPTGWSHAGPYIPVCKETASLIVPQLPSRLDLDRGVEKEGAGARAQILELAAHIGDDEESAFGLHKLKPRGSSGKITIFPVPYSEHSSFAELARFICSLNVAQVIPTVFSSAEKNAAAASWLRHWQSLKSLNDSRPFANTSKTPE</sequence>
<dbReference type="InterPro" id="IPR036866">
    <property type="entry name" value="RibonucZ/Hydroxyglut_hydro"/>
</dbReference>
<dbReference type="AlphaFoldDB" id="A0A9W8CSY0"/>
<dbReference type="GO" id="GO:0036297">
    <property type="term" value="P:interstrand cross-link repair"/>
    <property type="evidence" value="ECO:0007669"/>
    <property type="project" value="TreeGrafter"/>
</dbReference>
<reference evidence="8" key="1">
    <citation type="submission" date="2022-07" db="EMBL/GenBank/DDBJ databases">
        <title>Phylogenomic reconstructions and comparative analyses of Kickxellomycotina fungi.</title>
        <authorList>
            <person name="Reynolds N.K."/>
            <person name="Stajich J.E."/>
            <person name="Barry K."/>
            <person name="Grigoriev I.V."/>
            <person name="Crous P."/>
            <person name="Smith M.E."/>
        </authorList>
    </citation>
    <scope>NUCLEOTIDE SEQUENCE</scope>
    <source>
        <strain evidence="8">NBRC 32514</strain>
    </source>
</reference>
<evidence type="ECO:0000256" key="4">
    <source>
        <dbReference type="ARBA" id="ARBA00023204"/>
    </source>
</evidence>
<evidence type="ECO:0000313" key="8">
    <source>
        <dbReference type="EMBL" id="KAJ1723101.1"/>
    </source>
</evidence>
<evidence type="ECO:0000256" key="6">
    <source>
        <dbReference type="SAM" id="MobiDB-lite"/>
    </source>
</evidence>
<organism evidence="8 9">
    <name type="scientific">Coemansia erecta</name>
    <dbReference type="NCBI Taxonomy" id="147472"/>
    <lineage>
        <taxon>Eukaryota</taxon>
        <taxon>Fungi</taxon>
        <taxon>Fungi incertae sedis</taxon>
        <taxon>Zoopagomycota</taxon>
        <taxon>Kickxellomycotina</taxon>
        <taxon>Kickxellomycetes</taxon>
        <taxon>Kickxellales</taxon>
        <taxon>Kickxellaceae</taxon>
        <taxon>Coemansia</taxon>
    </lineage>
</organism>
<keyword evidence="5" id="KW-0539">Nucleus</keyword>
<dbReference type="GO" id="GO:0035312">
    <property type="term" value="F:5'-3' DNA exonuclease activity"/>
    <property type="evidence" value="ECO:0007669"/>
    <property type="project" value="TreeGrafter"/>
</dbReference>
<dbReference type="Gene3D" id="3.60.15.10">
    <property type="entry name" value="Ribonuclease Z/Hydroxyacylglutathione hydrolase-like"/>
    <property type="match status" value="1"/>
</dbReference>
<evidence type="ECO:0000313" key="9">
    <source>
        <dbReference type="Proteomes" id="UP001149813"/>
    </source>
</evidence>
<evidence type="ECO:0000256" key="2">
    <source>
        <dbReference type="ARBA" id="ARBA00010304"/>
    </source>
</evidence>
<protein>
    <submittedName>
        <fullName evidence="8">Repair protein PSO2 SNM1</fullName>
    </submittedName>
</protein>
<dbReference type="GO" id="GO:0005634">
    <property type="term" value="C:nucleus"/>
    <property type="evidence" value="ECO:0007669"/>
    <property type="project" value="UniProtKB-SubCell"/>
</dbReference>
<dbReference type="InterPro" id="IPR011084">
    <property type="entry name" value="DRMBL"/>
</dbReference>
<evidence type="ECO:0000256" key="3">
    <source>
        <dbReference type="ARBA" id="ARBA00022763"/>
    </source>
</evidence>
<evidence type="ECO:0000259" key="7">
    <source>
        <dbReference type="Pfam" id="PF07522"/>
    </source>
</evidence>
<dbReference type="EMBL" id="JANBOJ010000081">
    <property type="protein sequence ID" value="KAJ1723101.1"/>
    <property type="molecule type" value="Genomic_DNA"/>
</dbReference>
<dbReference type="Gene3D" id="3.40.50.12650">
    <property type="match status" value="1"/>
</dbReference>
<keyword evidence="9" id="KW-1185">Reference proteome</keyword>
<gene>
    <name evidence="8" type="primary">pso2</name>
    <name evidence="8" type="ORF">LPJ53_002542</name>
</gene>
<dbReference type="Proteomes" id="UP001149813">
    <property type="component" value="Unassembled WGS sequence"/>
</dbReference>
<feature type="domain" description="DNA repair metallo-beta-lactamase" evidence="7">
    <location>
        <begin position="459"/>
        <end position="615"/>
    </location>
</feature>
<keyword evidence="4" id="KW-0234">DNA repair</keyword>
<proteinExistence type="inferred from homology"/>
<dbReference type="PANTHER" id="PTHR23240:SF6">
    <property type="entry name" value="DNA CROSS-LINK REPAIR 1A PROTEIN"/>
    <property type="match status" value="1"/>
</dbReference>
<comment type="caution">
    <text evidence="8">The sequence shown here is derived from an EMBL/GenBank/DDBJ whole genome shotgun (WGS) entry which is preliminary data.</text>
</comment>
<keyword evidence="3" id="KW-0227">DNA damage</keyword>
<dbReference type="PANTHER" id="PTHR23240">
    <property type="entry name" value="DNA CROSS-LINK REPAIR PROTEIN PSO2/SNM1-RELATED"/>
    <property type="match status" value="1"/>
</dbReference>
<dbReference type="Pfam" id="PF07522">
    <property type="entry name" value="DRMBL"/>
    <property type="match status" value="1"/>
</dbReference>
<name>A0A9W8CSY0_9FUNG</name>
<dbReference type="CDD" id="cd16273">
    <property type="entry name" value="SNM1A-1C-like_MBL-fold"/>
    <property type="match status" value="1"/>
</dbReference>
<evidence type="ECO:0000256" key="5">
    <source>
        <dbReference type="ARBA" id="ARBA00023242"/>
    </source>
</evidence>
<evidence type="ECO:0000256" key="1">
    <source>
        <dbReference type="ARBA" id="ARBA00004123"/>
    </source>
</evidence>
<accession>A0A9W8CSY0</accession>
<dbReference type="GO" id="GO:0003684">
    <property type="term" value="F:damaged DNA binding"/>
    <property type="evidence" value="ECO:0007669"/>
    <property type="project" value="TreeGrafter"/>
</dbReference>
<dbReference type="OrthoDB" id="262529at2759"/>
<comment type="similarity">
    <text evidence="2">Belongs to the DNA repair metallo-beta-lactamase (DRMBL) family.</text>
</comment>
<dbReference type="GO" id="GO:0006303">
    <property type="term" value="P:double-strand break repair via nonhomologous end joining"/>
    <property type="evidence" value="ECO:0007669"/>
    <property type="project" value="TreeGrafter"/>
</dbReference>
<comment type="subcellular location">
    <subcellularLocation>
        <location evidence="1">Nucleus</location>
    </subcellularLocation>
</comment>